<proteinExistence type="predicted"/>
<keyword evidence="3" id="KW-1185">Reference proteome</keyword>
<evidence type="ECO:0000313" key="3">
    <source>
        <dbReference type="Proteomes" id="UP001596227"/>
    </source>
</evidence>
<keyword evidence="1" id="KW-0472">Membrane</keyword>
<reference evidence="3" key="1">
    <citation type="journal article" date="2019" name="Int. J. Syst. Evol. Microbiol.">
        <title>The Global Catalogue of Microorganisms (GCM) 10K type strain sequencing project: providing services to taxonomists for standard genome sequencing and annotation.</title>
        <authorList>
            <consortium name="The Broad Institute Genomics Platform"/>
            <consortium name="The Broad Institute Genome Sequencing Center for Infectious Disease"/>
            <person name="Wu L."/>
            <person name="Ma J."/>
        </authorList>
    </citation>
    <scope>NUCLEOTIDE SEQUENCE [LARGE SCALE GENOMIC DNA]</scope>
    <source>
        <strain evidence="3">CCM 8934</strain>
    </source>
</reference>
<feature type="transmembrane region" description="Helical" evidence="1">
    <location>
        <begin position="189"/>
        <end position="209"/>
    </location>
</feature>
<feature type="transmembrane region" description="Helical" evidence="1">
    <location>
        <begin position="12"/>
        <end position="35"/>
    </location>
</feature>
<feature type="transmembrane region" description="Helical" evidence="1">
    <location>
        <begin position="47"/>
        <end position="64"/>
    </location>
</feature>
<feature type="transmembrane region" description="Helical" evidence="1">
    <location>
        <begin position="76"/>
        <end position="105"/>
    </location>
</feature>
<sequence length="256" mass="29250">MKPFWIKNVSGVLVDLFFIPLILVSLLGSLSRILVDFHGLRSSAVKVVDITAFIVLLYIVSRPLRQKLKKYLNKVLLYFGGARALLLCLVIIVTVLWQIAVVILMTGYSDWDPGKIILASMDKLPNPTYYFSAYPNTHCLLFLERGVWLLSGQLKLESYAVLLSCINIILVDSAVAMVAMVVRHWFGRRYLKVLLSMSWFLIVASPWIVIPYSDVWAFFLVSLTLYLVDCFIRCHQAIYRCLLSVFLGVLSFFRII</sequence>
<dbReference type="Proteomes" id="UP001596227">
    <property type="component" value="Unassembled WGS sequence"/>
</dbReference>
<feature type="transmembrane region" description="Helical" evidence="1">
    <location>
        <begin position="237"/>
        <end position="255"/>
    </location>
</feature>
<name>A0ABW1UGI5_9LACO</name>
<organism evidence="2 3">
    <name type="scientific">Lactiplantibacillus daoliensis</name>
    <dbReference type="NCBI Taxonomy" id="2559916"/>
    <lineage>
        <taxon>Bacteria</taxon>
        <taxon>Bacillati</taxon>
        <taxon>Bacillota</taxon>
        <taxon>Bacilli</taxon>
        <taxon>Lactobacillales</taxon>
        <taxon>Lactobacillaceae</taxon>
        <taxon>Lactiplantibacillus</taxon>
    </lineage>
</organism>
<dbReference type="EMBL" id="JBHSSB010000006">
    <property type="protein sequence ID" value="MFC6294105.1"/>
    <property type="molecule type" value="Genomic_DNA"/>
</dbReference>
<comment type="caution">
    <text evidence="2">The sequence shown here is derived from an EMBL/GenBank/DDBJ whole genome shotgun (WGS) entry which is preliminary data.</text>
</comment>
<protein>
    <recommendedName>
        <fullName evidence="4">Integral membrane protein</fullName>
    </recommendedName>
</protein>
<dbReference type="RefSeq" id="WP_137608250.1">
    <property type="nucleotide sequence ID" value="NZ_BJDH01000013.1"/>
</dbReference>
<feature type="transmembrane region" description="Helical" evidence="1">
    <location>
        <begin position="215"/>
        <end position="232"/>
    </location>
</feature>
<feature type="transmembrane region" description="Helical" evidence="1">
    <location>
        <begin position="159"/>
        <end position="182"/>
    </location>
</feature>
<accession>A0ABW1UGI5</accession>
<keyword evidence="1" id="KW-1133">Transmembrane helix</keyword>
<gene>
    <name evidence="2" type="ORF">ACFQH1_02600</name>
</gene>
<keyword evidence="1" id="KW-0812">Transmembrane</keyword>
<evidence type="ECO:0008006" key="4">
    <source>
        <dbReference type="Google" id="ProtNLM"/>
    </source>
</evidence>
<evidence type="ECO:0000313" key="2">
    <source>
        <dbReference type="EMBL" id="MFC6294105.1"/>
    </source>
</evidence>
<evidence type="ECO:0000256" key="1">
    <source>
        <dbReference type="SAM" id="Phobius"/>
    </source>
</evidence>